<evidence type="ECO:0000256" key="1">
    <source>
        <dbReference type="SAM" id="Phobius"/>
    </source>
</evidence>
<keyword evidence="1" id="KW-1133">Transmembrane helix</keyword>
<protein>
    <recommendedName>
        <fullName evidence="4">Glycosyltransferase family 1 protein</fullName>
    </recommendedName>
</protein>
<evidence type="ECO:0000313" key="3">
    <source>
        <dbReference type="Proteomes" id="UP001355207"/>
    </source>
</evidence>
<reference evidence="2 3" key="1">
    <citation type="submission" date="2024-01" db="EMBL/GenBank/DDBJ databases">
        <title>Comparative genomics of Cryptococcus and Kwoniella reveals pathogenesis evolution and contrasting modes of karyotype evolution via chromosome fusion or intercentromeric recombination.</title>
        <authorList>
            <person name="Coelho M.A."/>
            <person name="David-Palma M."/>
            <person name="Shea T."/>
            <person name="Bowers K."/>
            <person name="McGinley-Smith S."/>
            <person name="Mohammad A.W."/>
            <person name="Gnirke A."/>
            <person name="Yurkov A.M."/>
            <person name="Nowrousian M."/>
            <person name="Sun S."/>
            <person name="Cuomo C.A."/>
            <person name="Heitman J."/>
        </authorList>
    </citation>
    <scope>NUCLEOTIDE SEQUENCE [LARGE SCALE GENOMIC DNA]</scope>
    <source>
        <strain evidence="2 3">CBS 6074</strain>
    </source>
</reference>
<evidence type="ECO:0000313" key="2">
    <source>
        <dbReference type="EMBL" id="WWC92046.1"/>
    </source>
</evidence>
<dbReference type="EMBL" id="CP144107">
    <property type="protein sequence ID" value="WWC92046.1"/>
    <property type="molecule type" value="Genomic_DNA"/>
</dbReference>
<dbReference type="GeneID" id="91097669"/>
<keyword evidence="1" id="KW-0472">Membrane</keyword>
<dbReference type="RefSeq" id="XP_066078808.1">
    <property type="nucleotide sequence ID" value="XM_066222711.1"/>
</dbReference>
<sequence length="641" mass="72580">MSFQSKVYAPRSRLISSRQSITLIILALIVILYSSIPNHYLQKQNLPTFSSLYSENSWTSSSSYHEQQQDSVADLISTRSAGELGTFVETSAFDLPKLIATKVKSPSSSSSKSMYLDDELDVDETLNGGTMNGVENLRIAVLEHAGFHEEVVGAVLKTMIDIGANFTLYRDSFRWGYDTVLSEGMNYTVKPTPYSDGTFAKAVDNKEIDVVIHISCDYGFFNWPKNKIAYESMKNNKDLELICMLHELEQLKDEEKRQWEKATNENRLTYLTLSKHVKTFLKSQVLKWSTMSHSLNWGKVDVEEFVPIFPVDPATLPDSEAVQVSQYFPKRADRIPSRLAILGNIKPWSRTYIPIMNDLQTALQVDPSIWGYLPLTKEEIESNSTYKSSNDPSRPPVTLHFIGKLVPSVKLDIPPSMKDMVFIHSDLAYTEFYRLLGSMDLILPAFVGWNYYEKKLSSAIPAGIVSKVPVLGSEILLNSYQFLRDPSIVLHASGLKEIEAIELLRKGINPYTYQPITKTITLGSSNSQTDPVSDVEIELTTTEVIKPLLPGKSIHNNENKRSSNSNKFKQLLLGLSSDDLDQVEEEEQGFSEELELDSDTLDMQEDWLEYHQNLYKANGEMFLNLFDRLSKKIESRKLSSN</sequence>
<organism evidence="2 3">
    <name type="scientific">Kwoniella dendrophila CBS 6074</name>
    <dbReference type="NCBI Taxonomy" id="1295534"/>
    <lineage>
        <taxon>Eukaryota</taxon>
        <taxon>Fungi</taxon>
        <taxon>Dikarya</taxon>
        <taxon>Basidiomycota</taxon>
        <taxon>Agaricomycotina</taxon>
        <taxon>Tremellomycetes</taxon>
        <taxon>Tremellales</taxon>
        <taxon>Cryptococcaceae</taxon>
        <taxon>Kwoniella</taxon>
    </lineage>
</organism>
<accession>A0AAX4K379</accession>
<name>A0AAX4K379_9TREE</name>
<dbReference type="AlphaFoldDB" id="A0AAX4K379"/>
<gene>
    <name evidence="2" type="ORF">L201_007000</name>
</gene>
<feature type="transmembrane region" description="Helical" evidence="1">
    <location>
        <begin position="21"/>
        <end position="41"/>
    </location>
</feature>
<proteinExistence type="predicted"/>
<keyword evidence="3" id="KW-1185">Reference proteome</keyword>
<dbReference type="Proteomes" id="UP001355207">
    <property type="component" value="Chromosome 10"/>
</dbReference>
<evidence type="ECO:0008006" key="4">
    <source>
        <dbReference type="Google" id="ProtNLM"/>
    </source>
</evidence>
<keyword evidence="1" id="KW-0812">Transmembrane</keyword>